<keyword evidence="2" id="KW-0732">Signal</keyword>
<sequence length="239" mass="26962">MEWDWGLIIKTLLCLARTARASGISPEDFFRYQAEKRYAAVQQKIERALDSGIKATRSSCPLGQESRDTTNDGDDENNDKDRNRNNSQNASEQSNGDFGGDNYEGSDEDSDVSLGSENEDSAMSSRDDPEFVICIDEAHNIVVDKIEGSELSFCTLRNGFRFLYEDEYEGTFFAVFPDTASTIPDLAPLLLQILARKSLHIIGRVERSFLLIFRFLPITSMLSQARISLWHQVHPLQCC</sequence>
<feature type="chain" id="PRO_5046932967" evidence="2">
    <location>
        <begin position="22"/>
        <end position="239"/>
    </location>
</feature>
<evidence type="ECO:0000313" key="3">
    <source>
        <dbReference type="EMBL" id="KAL1889391.1"/>
    </source>
</evidence>
<feature type="signal peptide" evidence="2">
    <location>
        <begin position="1"/>
        <end position="21"/>
    </location>
</feature>
<evidence type="ECO:0000313" key="4">
    <source>
        <dbReference type="Proteomes" id="UP001583280"/>
    </source>
</evidence>
<feature type="region of interest" description="Disordered" evidence="1">
    <location>
        <begin position="56"/>
        <end position="125"/>
    </location>
</feature>
<feature type="compositionally biased region" description="Polar residues" evidence="1">
    <location>
        <begin position="87"/>
        <end position="96"/>
    </location>
</feature>
<dbReference type="Proteomes" id="UP001583280">
    <property type="component" value="Unassembled WGS sequence"/>
</dbReference>
<dbReference type="EMBL" id="JAWDJO010000218">
    <property type="protein sequence ID" value="KAL1889391.1"/>
    <property type="molecule type" value="Genomic_DNA"/>
</dbReference>
<proteinExistence type="predicted"/>
<name>A0ABR3YNG6_9PEZI</name>
<feature type="compositionally biased region" description="Polar residues" evidence="1">
    <location>
        <begin position="113"/>
        <end position="124"/>
    </location>
</feature>
<gene>
    <name evidence="3" type="ORF">Cpir12675_005813</name>
</gene>
<accession>A0ABR3YNG6</accession>
<keyword evidence="4" id="KW-1185">Reference proteome</keyword>
<organism evidence="3 4">
    <name type="scientific">Ceratocystis pirilliformis</name>
    <dbReference type="NCBI Taxonomy" id="259994"/>
    <lineage>
        <taxon>Eukaryota</taxon>
        <taxon>Fungi</taxon>
        <taxon>Dikarya</taxon>
        <taxon>Ascomycota</taxon>
        <taxon>Pezizomycotina</taxon>
        <taxon>Sordariomycetes</taxon>
        <taxon>Hypocreomycetidae</taxon>
        <taxon>Microascales</taxon>
        <taxon>Ceratocystidaceae</taxon>
        <taxon>Ceratocystis</taxon>
    </lineage>
</organism>
<reference evidence="3 4" key="1">
    <citation type="journal article" date="2024" name="IMA Fungus">
        <title>IMA Genome - F19 : A genome assembly and annotation guide to empower mycologists, including annotated draft genome sequences of Ceratocystis pirilliformis, Diaporthe australafricana, Fusarium ophioides, Paecilomyces lecythidis, and Sporothrix stenoceras.</title>
        <authorList>
            <person name="Aylward J."/>
            <person name="Wilson A.M."/>
            <person name="Visagie C.M."/>
            <person name="Spraker J."/>
            <person name="Barnes I."/>
            <person name="Buitendag C."/>
            <person name="Ceriani C."/>
            <person name="Del Mar Angel L."/>
            <person name="du Plessis D."/>
            <person name="Fuchs T."/>
            <person name="Gasser K."/>
            <person name="Kramer D."/>
            <person name="Li W."/>
            <person name="Munsamy K."/>
            <person name="Piso A."/>
            <person name="Price J.L."/>
            <person name="Sonnekus B."/>
            <person name="Thomas C."/>
            <person name="van der Nest A."/>
            <person name="van Dijk A."/>
            <person name="van Heerden A."/>
            <person name="van Vuuren N."/>
            <person name="Yilmaz N."/>
            <person name="Duong T.A."/>
            <person name="van der Merwe N.A."/>
            <person name="Wingfield M.J."/>
            <person name="Wingfield B.D."/>
        </authorList>
    </citation>
    <scope>NUCLEOTIDE SEQUENCE [LARGE SCALE GENOMIC DNA]</scope>
    <source>
        <strain evidence="3 4">CMW 12675</strain>
    </source>
</reference>
<protein>
    <submittedName>
        <fullName evidence="3">Uncharacterized protein</fullName>
    </submittedName>
</protein>
<evidence type="ECO:0000256" key="2">
    <source>
        <dbReference type="SAM" id="SignalP"/>
    </source>
</evidence>
<evidence type="ECO:0000256" key="1">
    <source>
        <dbReference type="SAM" id="MobiDB-lite"/>
    </source>
</evidence>
<comment type="caution">
    <text evidence="3">The sequence shown here is derived from an EMBL/GenBank/DDBJ whole genome shotgun (WGS) entry which is preliminary data.</text>
</comment>